<comment type="caution">
    <text evidence="2">The sequence shown here is derived from an EMBL/GenBank/DDBJ whole genome shotgun (WGS) entry which is preliminary data.</text>
</comment>
<sequence>MTIYGGGPFRIYGNLYVSGSIYFGNTVYVEGSIMAGGTINFTGWDNRFNANSAVCIYSATGDIHLTTASTTATGIVYAPNGTVYLAGNTLTFYGSIVGYQVSGIPGNLTMGEPSEPIDFLPGSGTTTIKLVE</sequence>
<dbReference type="Pfam" id="PF23981">
    <property type="entry name" value="DUF7305"/>
    <property type="match status" value="1"/>
</dbReference>
<dbReference type="InterPro" id="IPR055729">
    <property type="entry name" value="DUF7305"/>
</dbReference>
<protein>
    <recommendedName>
        <fullName evidence="1">DUF7305 domain-containing protein</fullName>
    </recommendedName>
</protein>
<dbReference type="AlphaFoldDB" id="A0A645IHB4"/>
<evidence type="ECO:0000259" key="1">
    <source>
        <dbReference type="Pfam" id="PF23981"/>
    </source>
</evidence>
<reference evidence="2" key="1">
    <citation type="submission" date="2019-08" db="EMBL/GenBank/DDBJ databases">
        <authorList>
            <person name="Kucharzyk K."/>
            <person name="Murdoch R.W."/>
            <person name="Higgins S."/>
            <person name="Loffler F."/>
        </authorList>
    </citation>
    <scope>NUCLEOTIDE SEQUENCE</scope>
</reference>
<name>A0A645IHB4_9ZZZZ</name>
<dbReference type="EMBL" id="VSSQ01114221">
    <property type="protein sequence ID" value="MPN50232.1"/>
    <property type="molecule type" value="Genomic_DNA"/>
</dbReference>
<organism evidence="2">
    <name type="scientific">bioreactor metagenome</name>
    <dbReference type="NCBI Taxonomy" id="1076179"/>
    <lineage>
        <taxon>unclassified sequences</taxon>
        <taxon>metagenomes</taxon>
        <taxon>ecological metagenomes</taxon>
    </lineage>
</organism>
<evidence type="ECO:0000313" key="2">
    <source>
        <dbReference type="EMBL" id="MPN50232.1"/>
    </source>
</evidence>
<proteinExistence type="predicted"/>
<accession>A0A645IHB4</accession>
<feature type="domain" description="DUF7305" evidence="1">
    <location>
        <begin position="14"/>
        <end position="101"/>
    </location>
</feature>
<gene>
    <name evidence="2" type="ORF">SDC9_197858</name>
</gene>